<feature type="signal peptide" evidence="4">
    <location>
        <begin position="1"/>
        <end position="15"/>
    </location>
</feature>
<evidence type="ECO:0000313" key="7">
    <source>
        <dbReference type="Proteomes" id="UP001589608"/>
    </source>
</evidence>
<dbReference type="InterPro" id="IPR006558">
    <property type="entry name" value="LamG-like"/>
</dbReference>
<evidence type="ECO:0000313" key="6">
    <source>
        <dbReference type="EMBL" id="MFB9447986.1"/>
    </source>
</evidence>
<dbReference type="Gene3D" id="2.60.120.200">
    <property type="match status" value="1"/>
</dbReference>
<dbReference type="RefSeq" id="WP_223094226.1">
    <property type="nucleotide sequence ID" value="NZ_CP061913.1"/>
</dbReference>
<feature type="chain" id="PRO_5045887175" evidence="4">
    <location>
        <begin position="16"/>
        <end position="1588"/>
    </location>
</feature>
<evidence type="ECO:0000256" key="2">
    <source>
        <dbReference type="ARBA" id="ARBA00023157"/>
    </source>
</evidence>
<sequence>MLLVLALFATTFVLGSPQWTGVAAAQPADTADTPVGTEQALARARLTNSVVPVPAATTATDTLAANPNGTLTLNRTVVPVRKQIAGVWTPLDATLQPNPDGSLSPKVATSDLRLSGGGNRSLAQMTRRGGTLGLDLPFSLPVPTLSGATATYPNVLPDVDLQVTATDQGGFSEVLVVRTAQAAANPLVRQLAMPLTISGLTISADVSGNLKAADRTGQAVFAANAPMMWDAAVPAAPGVTAQRKTAGGAMVRVDPGTGAPVDSSAAGPGVAAHTAPIDVTVGGNTLTLTPDAGLLGATSTVFPVFIDPSWNPVAGAYATVTSLHSATNYWNSTPDPDGHLQVGHNSSINSRTLLNFPINVGSLSGATISSATLYLFEVYASDCTARQMNIYAPSTTLSSGNANWNTWNGVNWGSAVGSASTQTGYNSSCPNGTGVGADVTGAVIGAVNAGRTVQTFGLRTSNESDLLNYKEFLASGSSAPSMSIVYNHPPNTPSGLRTSPVTTCAGTPTTVGDGLVSLYAPVSDPDGGNVGVAFKIWRTSDGQVEKTSDPAVLTAASGTTAVLQVPELTLKTASGSVVTSFSWAVYVTDGSINSAWSTTCTFNFDPTRPGTPVVTRPASPAMGQAATFTIAKPVTGAVPSAYMYQLNGGAPQQESATSGNATITVTPERFTNVLTVTGLSAGNNVGETASVVFDATPPATPRADQDITGDGYADLVAGGAANGLPAGIWLATGRRTGAIVPATTDIGVNGAGINAGSGISLPSDFNGAQVLTGHFTGTALQDVGAYYPTGPAAGQFIVVTGTGNSSPMQGQNSNYVHRIPAGGLQDRNGDSPLQLVNVGNGSGQTTPYPDLMAISGDPTSGYYLDYYVNRGETARYEFPATLMNATPTGGVDWNNWIISSAQTPSGSWLFLWNKTTGRLYLWKNPTFDTAGQALTYTQYTLATNWNVGADITLRAADVDRDSNPDLWSIDSTGIVTPWLVSGLTSTPTLTARPAQSMTTTAHNWLLNDKSNGVVTAATDGAGTLNLTGDGAAAWHSGDLFNPDVQFDGSSATLTSTTTAVTTDANFTLSAWVKPDNNNHAVILSQDGAPFWLYIDTDHSWRFAMTRSDHVTWDIAAAAANSVTVGVWTHLTASFQQSTNTISLAVNDQTVATSSHSSTWQDTSKFRVGAGYSGGGPWLFFSGQVAAVETRSSLLTPVSIGQLGSADNASGNLDNVITTIDLTRQGMTDWASWGQSDASSYDHKSSGQSQITNPTANGQPKTRSSGGATLAWSDGTPSGPVTNAGNGVAAAGLGSDLQFTAPAGITTRVLRIYAAVTHTTGILTAKVSDGSGTYISNSLSSPTATATGVFTIAYRAKVPNQVLTVTWQASTFIDPTSSIALQGATLQQAQFDTSLEAGQTQLTWTDTVDTGTYPHGGLTNVAGVCCGLPGPETRLDQSGPAHAGGTHRILYSGYDTSATTSFAYTKAFDLTTANVTVKPGTTLSYWIFPQSAANSGNLADGTNSTCVGIDLGYANNTSLRDSSATEQHGRPVHPANQCTNLTLDTWNFVSIDLGAASNGQTINTIDIGYDQPANQGAYRGFIDEITITG</sequence>
<keyword evidence="2" id="KW-1015">Disulfide bond</keyword>
<gene>
    <name evidence="6" type="ORF">ACFFTR_33245</name>
</gene>
<feature type="domain" description="LamG-like jellyroll fold" evidence="5">
    <location>
        <begin position="1064"/>
        <end position="1197"/>
    </location>
</feature>
<reference evidence="6 7" key="1">
    <citation type="submission" date="2024-09" db="EMBL/GenBank/DDBJ databases">
        <authorList>
            <person name="Sun Q."/>
            <person name="Mori K."/>
        </authorList>
    </citation>
    <scope>NUCLEOTIDE SEQUENCE [LARGE SCALE GENOMIC DNA]</scope>
    <source>
        <strain evidence="6 7">JCM 3307</strain>
    </source>
</reference>
<keyword evidence="1 4" id="KW-0732">Signal</keyword>
<dbReference type="Pfam" id="PF13385">
    <property type="entry name" value="Laminin_G_3"/>
    <property type="match status" value="1"/>
</dbReference>
<evidence type="ECO:0000256" key="4">
    <source>
        <dbReference type="SAM" id="SignalP"/>
    </source>
</evidence>
<feature type="region of interest" description="Disordered" evidence="3">
    <location>
        <begin position="1233"/>
        <end position="1282"/>
    </location>
</feature>
<dbReference type="InterPro" id="IPR013320">
    <property type="entry name" value="ConA-like_dom_sf"/>
</dbReference>
<evidence type="ECO:0000259" key="5">
    <source>
        <dbReference type="SMART" id="SM00560"/>
    </source>
</evidence>
<organism evidence="6 7">
    <name type="scientific">Dactylosporangium vinaceum</name>
    <dbReference type="NCBI Taxonomy" id="53362"/>
    <lineage>
        <taxon>Bacteria</taxon>
        <taxon>Bacillati</taxon>
        <taxon>Actinomycetota</taxon>
        <taxon>Actinomycetes</taxon>
        <taxon>Micromonosporales</taxon>
        <taxon>Micromonosporaceae</taxon>
        <taxon>Dactylosporangium</taxon>
    </lineage>
</organism>
<comment type="caution">
    <text evidence="6">The sequence shown here is derived from an EMBL/GenBank/DDBJ whole genome shotgun (WGS) entry which is preliminary data.</text>
</comment>
<accession>A0ABV5MGK7</accession>
<feature type="compositionally biased region" description="Polar residues" evidence="3">
    <location>
        <begin position="1245"/>
        <end position="1266"/>
    </location>
</feature>
<protein>
    <submittedName>
        <fullName evidence="6">LamG-like jellyroll fold domain-containing protein</fullName>
    </submittedName>
</protein>
<evidence type="ECO:0000256" key="3">
    <source>
        <dbReference type="SAM" id="MobiDB-lite"/>
    </source>
</evidence>
<dbReference type="EMBL" id="JBHMCA010000055">
    <property type="protein sequence ID" value="MFB9447986.1"/>
    <property type="molecule type" value="Genomic_DNA"/>
</dbReference>
<dbReference type="Proteomes" id="UP001589608">
    <property type="component" value="Unassembled WGS sequence"/>
</dbReference>
<keyword evidence="7" id="KW-1185">Reference proteome</keyword>
<dbReference type="SMART" id="SM00560">
    <property type="entry name" value="LamGL"/>
    <property type="match status" value="1"/>
</dbReference>
<proteinExistence type="predicted"/>
<dbReference type="SUPFAM" id="SSF49899">
    <property type="entry name" value="Concanavalin A-like lectins/glucanases"/>
    <property type="match status" value="1"/>
</dbReference>
<evidence type="ECO:0000256" key="1">
    <source>
        <dbReference type="ARBA" id="ARBA00022729"/>
    </source>
</evidence>
<name>A0ABV5MGK7_9ACTN</name>